<evidence type="ECO:0000313" key="3">
    <source>
        <dbReference type="Proteomes" id="UP000645257"/>
    </source>
</evidence>
<evidence type="ECO:0000259" key="1">
    <source>
        <dbReference type="PROSITE" id="PS50035"/>
    </source>
</evidence>
<accession>A0A918P364</accession>
<dbReference type="Proteomes" id="UP000645257">
    <property type="component" value="Unassembled WGS sequence"/>
</dbReference>
<sequence>MDTRDLFAELQILDIKDPRSPSRGMQEGISYRWSGKNRLIPSWWVMAPFGSWGSPSAPPASHERPKTPEIPSYSPFVQALHRAIVDAVAEGGNRPCFIDLSNLSLAKETRIFEDRASDEGHTIIGTLARYINALPSDATPVIRYLIGNDTPIDWNGFVAEDTIYQAITTHIRHPRAMLYCGNSSPSVPLPTPKAGQVSPFIERVVSELWQHLTHPATLTAAAGLTAAARALITDMEAELRPMLPELLEHWVRVTGSWNHSKIFAMNGLALVTGGMNYWKLYQNRPDGTVLDLDISLRGDAAVDAHLFADYLWQRLGARSGSDPVSWCKAVKLDGTSAEPIPCRHVPVFGPMPVNAGPAHVLSVGRNGDWHMSHFEYPVQIFDALRDAFLNLAALWIEKKASAPGSALLVLLCRLLSDDSELFREVAHKFGINPMAWASRYSRSHAIRHAQRTVRMSQQAVVQGLLLGIPAYQSFVRLVNERLGVHWDGLIWAFDTFDAMGCALATMSRTDGSDRGIDIVCSFYDKGWSDMAHAEIFSSRLGAYMQGQALTGIIKPAAPVADLVRTLLRYRRVRNDLTSNGNHCKLTLVDDALCYIGSDNAYPSYNMEFGVWIDDRTAIREFVQGYWNGLQHYLDK</sequence>
<evidence type="ECO:0000313" key="2">
    <source>
        <dbReference type="EMBL" id="GGY17436.1"/>
    </source>
</evidence>
<gene>
    <name evidence="2" type="ORF">GCM10011289_21100</name>
</gene>
<proteinExistence type="predicted"/>
<comment type="caution">
    <text evidence="2">The sequence shown here is derived from an EMBL/GenBank/DDBJ whole genome shotgun (WGS) entry which is preliminary data.</text>
</comment>
<dbReference type="PROSITE" id="PS50035">
    <property type="entry name" value="PLD"/>
    <property type="match status" value="1"/>
</dbReference>
<name>A0A918P364_9NEIS</name>
<organism evidence="2 3">
    <name type="scientific">Paludibacterium paludis</name>
    <dbReference type="NCBI Taxonomy" id="1225769"/>
    <lineage>
        <taxon>Bacteria</taxon>
        <taxon>Pseudomonadati</taxon>
        <taxon>Pseudomonadota</taxon>
        <taxon>Betaproteobacteria</taxon>
        <taxon>Neisseriales</taxon>
        <taxon>Chromobacteriaceae</taxon>
        <taxon>Paludibacterium</taxon>
    </lineage>
</organism>
<dbReference type="PANTHER" id="PTHR21248">
    <property type="entry name" value="CARDIOLIPIN SYNTHASE"/>
    <property type="match status" value="1"/>
</dbReference>
<dbReference type="InterPro" id="IPR001736">
    <property type="entry name" value="PLipase_D/transphosphatidylase"/>
</dbReference>
<dbReference type="GO" id="GO:0006793">
    <property type="term" value="P:phosphorus metabolic process"/>
    <property type="evidence" value="ECO:0007669"/>
    <property type="project" value="UniProtKB-ARBA"/>
</dbReference>
<keyword evidence="3" id="KW-1185">Reference proteome</keyword>
<dbReference type="AlphaFoldDB" id="A0A918P364"/>
<dbReference type="PANTHER" id="PTHR21248:SF22">
    <property type="entry name" value="PHOSPHOLIPASE D"/>
    <property type="match status" value="1"/>
</dbReference>
<reference evidence="2" key="1">
    <citation type="journal article" date="2014" name="Int. J. Syst. Evol. Microbiol.">
        <title>Complete genome sequence of Corynebacterium casei LMG S-19264T (=DSM 44701T), isolated from a smear-ripened cheese.</title>
        <authorList>
            <consortium name="US DOE Joint Genome Institute (JGI-PGF)"/>
            <person name="Walter F."/>
            <person name="Albersmeier A."/>
            <person name="Kalinowski J."/>
            <person name="Ruckert C."/>
        </authorList>
    </citation>
    <scope>NUCLEOTIDE SEQUENCE</scope>
    <source>
        <strain evidence="2">KCTC 32182</strain>
    </source>
</reference>
<dbReference type="Gene3D" id="3.30.870.10">
    <property type="entry name" value="Endonuclease Chain A"/>
    <property type="match status" value="2"/>
</dbReference>
<dbReference type="SMART" id="SM00155">
    <property type="entry name" value="PLDc"/>
    <property type="match status" value="2"/>
</dbReference>
<reference evidence="2" key="2">
    <citation type="submission" date="2020-09" db="EMBL/GenBank/DDBJ databases">
        <authorList>
            <person name="Sun Q."/>
            <person name="Kim S."/>
        </authorList>
    </citation>
    <scope>NUCLEOTIDE SEQUENCE</scope>
    <source>
        <strain evidence="2">KCTC 32182</strain>
    </source>
</reference>
<dbReference type="SUPFAM" id="SSF56024">
    <property type="entry name" value="Phospholipase D/nuclease"/>
    <property type="match status" value="3"/>
</dbReference>
<feature type="domain" description="PLD phosphodiesterase" evidence="1">
    <location>
        <begin position="577"/>
        <end position="604"/>
    </location>
</feature>
<dbReference type="EMBL" id="BMYX01000011">
    <property type="protein sequence ID" value="GGY17436.1"/>
    <property type="molecule type" value="Genomic_DNA"/>
</dbReference>
<dbReference type="GO" id="GO:0003824">
    <property type="term" value="F:catalytic activity"/>
    <property type="evidence" value="ECO:0007669"/>
    <property type="project" value="InterPro"/>
</dbReference>
<protein>
    <recommendedName>
        <fullName evidence="1">PLD phosphodiesterase domain-containing protein</fullName>
    </recommendedName>
</protein>